<accession>A0A6M3LXZ6</accession>
<evidence type="ECO:0000313" key="1">
    <source>
        <dbReference type="EMBL" id="QJA99663.1"/>
    </source>
</evidence>
<name>A0A6M3LXZ6_9ZZZZ</name>
<reference evidence="1" key="1">
    <citation type="submission" date="2020-03" db="EMBL/GenBank/DDBJ databases">
        <title>The deep terrestrial virosphere.</title>
        <authorList>
            <person name="Holmfeldt K."/>
            <person name="Nilsson E."/>
            <person name="Simone D."/>
            <person name="Lopez-Fernandez M."/>
            <person name="Wu X."/>
            <person name="de Brujin I."/>
            <person name="Lundin D."/>
            <person name="Andersson A."/>
            <person name="Bertilsson S."/>
            <person name="Dopson M."/>
        </authorList>
    </citation>
    <scope>NUCLEOTIDE SEQUENCE</scope>
    <source>
        <strain evidence="1">MM171A00924</strain>
    </source>
</reference>
<gene>
    <name evidence="1" type="ORF">MM171A00924_0018</name>
</gene>
<proteinExistence type="predicted"/>
<dbReference type="AlphaFoldDB" id="A0A6M3LXZ6"/>
<sequence>MYKIIFVFLVGILSYQVQAQTIIKAPFPQYDTVNGLVIYYDSDLIVKVDSAIHIKISVSGYMEAAKPNPDGTTNAVAVYKPLWYTHKIVLYRQKRELPINQLLNFIPDK</sequence>
<dbReference type="EMBL" id="MT143661">
    <property type="protein sequence ID" value="QJA99663.1"/>
    <property type="molecule type" value="Genomic_DNA"/>
</dbReference>
<organism evidence="1">
    <name type="scientific">viral metagenome</name>
    <dbReference type="NCBI Taxonomy" id="1070528"/>
    <lineage>
        <taxon>unclassified sequences</taxon>
        <taxon>metagenomes</taxon>
        <taxon>organismal metagenomes</taxon>
    </lineage>
</organism>
<protein>
    <submittedName>
        <fullName evidence="1">Uncharacterized protein</fullName>
    </submittedName>
</protein>